<sequence>MLRKPVPWGDGWRRSNALRPELCAECLGNATHVVTFVSSRHTPRPQARPGVFWRLSSSSAFRRIVNVVRYGTKFPTGSTNNPLAYVIQSGQGGRRAAEQESLMTSKQSRVRMVRKRQEPPNAGQEEGLLHATGALRVLYPLRSAGFCPAVGSPSGRFSRSGWPGQGSSTSRSVSGALWAFPLSTRFLATVANRPVGVAYDEPSVHCVDQG</sequence>
<dbReference type="EnsemblMetazoa" id="ASIC014425-RA">
    <property type="protein sequence ID" value="ASIC014425-PA"/>
    <property type="gene ID" value="ASIC014425"/>
</dbReference>
<dbReference type="AlphaFoldDB" id="A0A084W882"/>
<name>A0A084W882_ANOSI</name>
<reference evidence="1 3" key="1">
    <citation type="journal article" date="2014" name="BMC Genomics">
        <title>Genome sequence of Anopheles sinensis provides insight into genetics basis of mosquito competence for malaria parasites.</title>
        <authorList>
            <person name="Zhou D."/>
            <person name="Zhang D."/>
            <person name="Ding G."/>
            <person name="Shi L."/>
            <person name="Hou Q."/>
            <person name="Ye Y."/>
            <person name="Xu Y."/>
            <person name="Zhou H."/>
            <person name="Xiong C."/>
            <person name="Li S."/>
            <person name="Yu J."/>
            <person name="Hong S."/>
            <person name="Yu X."/>
            <person name="Zou P."/>
            <person name="Chen C."/>
            <person name="Chang X."/>
            <person name="Wang W."/>
            <person name="Lv Y."/>
            <person name="Sun Y."/>
            <person name="Ma L."/>
            <person name="Shen B."/>
            <person name="Zhu C."/>
        </authorList>
    </citation>
    <scope>NUCLEOTIDE SEQUENCE [LARGE SCALE GENOMIC DNA]</scope>
</reference>
<evidence type="ECO:0000313" key="1">
    <source>
        <dbReference type="EMBL" id="KFB46426.1"/>
    </source>
</evidence>
<gene>
    <name evidence="1" type="ORF">ZHAS_00014425</name>
</gene>
<dbReference type="EMBL" id="KE525317">
    <property type="protein sequence ID" value="KFB46426.1"/>
    <property type="molecule type" value="Genomic_DNA"/>
</dbReference>
<protein>
    <submittedName>
        <fullName evidence="1 2">N-acetyl-gamma-glutamyl-phosphate reductase</fullName>
    </submittedName>
</protein>
<evidence type="ECO:0000313" key="3">
    <source>
        <dbReference type="Proteomes" id="UP000030765"/>
    </source>
</evidence>
<evidence type="ECO:0000313" key="2">
    <source>
        <dbReference type="EnsemblMetazoa" id="ASIC014425-PA"/>
    </source>
</evidence>
<dbReference type="EMBL" id="ATLV01021385">
    <property type="status" value="NOT_ANNOTATED_CDS"/>
    <property type="molecule type" value="Genomic_DNA"/>
</dbReference>
<reference evidence="2" key="2">
    <citation type="submission" date="2020-05" db="UniProtKB">
        <authorList>
            <consortium name="EnsemblMetazoa"/>
        </authorList>
    </citation>
    <scope>IDENTIFICATION</scope>
</reference>
<accession>A0A084W882</accession>
<proteinExistence type="predicted"/>
<keyword evidence="3" id="KW-1185">Reference proteome</keyword>
<organism evidence="1">
    <name type="scientific">Anopheles sinensis</name>
    <name type="common">Mosquito</name>
    <dbReference type="NCBI Taxonomy" id="74873"/>
    <lineage>
        <taxon>Eukaryota</taxon>
        <taxon>Metazoa</taxon>
        <taxon>Ecdysozoa</taxon>
        <taxon>Arthropoda</taxon>
        <taxon>Hexapoda</taxon>
        <taxon>Insecta</taxon>
        <taxon>Pterygota</taxon>
        <taxon>Neoptera</taxon>
        <taxon>Endopterygota</taxon>
        <taxon>Diptera</taxon>
        <taxon>Nematocera</taxon>
        <taxon>Culicoidea</taxon>
        <taxon>Culicidae</taxon>
        <taxon>Anophelinae</taxon>
        <taxon>Anopheles</taxon>
    </lineage>
</organism>
<dbReference type="Proteomes" id="UP000030765">
    <property type="component" value="Unassembled WGS sequence"/>
</dbReference>
<dbReference type="VEuPathDB" id="VectorBase:ASIC014425"/>